<dbReference type="CDD" id="cd04647">
    <property type="entry name" value="LbH_MAT_like"/>
    <property type="match status" value="1"/>
</dbReference>
<dbReference type="PANTHER" id="PTHR23416">
    <property type="entry name" value="SIALIC ACID SYNTHASE-RELATED"/>
    <property type="match status" value="1"/>
</dbReference>
<comment type="caution">
    <text evidence="3">The sequence shown here is derived from an EMBL/GenBank/DDBJ whole genome shotgun (WGS) entry which is preliminary data.</text>
</comment>
<gene>
    <name evidence="3" type="ORF">PMI13_00788</name>
</gene>
<proteinExistence type="inferred from homology"/>
<dbReference type="Gene3D" id="2.160.10.10">
    <property type="entry name" value="Hexapeptide repeat proteins"/>
    <property type="match status" value="1"/>
</dbReference>
<dbReference type="AlphaFoldDB" id="J2KPA3"/>
<dbReference type="GO" id="GO:0008374">
    <property type="term" value="F:O-acyltransferase activity"/>
    <property type="evidence" value="ECO:0007669"/>
    <property type="project" value="TreeGrafter"/>
</dbReference>
<dbReference type="PANTHER" id="PTHR23416:SF23">
    <property type="entry name" value="ACETYLTRANSFERASE C18B11.09C-RELATED"/>
    <property type="match status" value="1"/>
</dbReference>
<protein>
    <submittedName>
        <fullName evidence="3">Acetyltransferase (Isoleucine patch superfamily)</fullName>
    </submittedName>
</protein>
<dbReference type="InterPro" id="IPR051159">
    <property type="entry name" value="Hexapeptide_acetyltransf"/>
</dbReference>
<reference evidence="3 4" key="1">
    <citation type="journal article" date="2012" name="J. Bacteriol.">
        <title>Twenty-one genome sequences from Pseudomonas species and 19 genome sequences from diverse bacteria isolated from the rhizosphere and endosphere of Populus deltoides.</title>
        <authorList>
            <person name="Brown S.D."/>
            <person name="Utturkar S.M."/>
            <person name="Klingeman D.M."/>
            <person name="Johnson C.M."/>
            <person name="Martin S.L."/>
            <person name="Land M.L."/>
            <person name="Lu T.Y."/>
            <person name="Schadt C.W."/>
            <person name="Doktycz M.J."/>
            <person name="Pelletier D.A."/>
        </authorList>
    </citation>
    <scope>NUCLEOTIDE SEQUENCE [LARGE SCALE GENOMIC DNA]</scope>
    <source>
        <strain evidence="3 4">CF314</strain>
    </source>
</reference>
<sequence>MKKILRNLRRKILTYIAFYRSGKNKEVFKSIILGWVKLNKNTKVGQNVSFNGCTIYGNGKVEIGDNFHSAKGLIMLTTYHNHNGNKIPYDETVIHKDIKIGDNVWIGMNVIVLGGATIGEGAIVQAGSVVSKSIPPLAIAGGNPATPFKNRDEKRYFELKAEKKFQ</sequence>
<dbReference type="Proteomes" id="UP000007509">
    <property type="component" value="Unassembled WGS sequence"/>
</dbReference>
<dbReference type="SUPFAM" id="SSF51161">
    <property type="entry name" value="Trimeric LpxA-like enzymes"/>
    <property type="match status" value="1"/>
</dbReference>
<name>J2KPA3_9FLAO</name>
<evidence type="ECO:0000256" key="1">
    <source>
        <dbReference type="ARBA" id="ARBA00007274"/>
    </source>
</evidence>
<dbReference type="Pfam" id="PF00132">
    <property type="entry name" value="Hexapep"/>
    <property type="match status" value="1"/>
</dbReference>
<accession>J2KPA3</accession>
<dbReference type="OrthoDB" id="9814490at2"/>
<evidence type="ECO:0000313" key="3">
    <source>
        <dbReference type="EMBL" id="EJL74908.1"/>
    </source>
</evidence>
<dbReference type="PATRIC" id="fig|1144316.3.peg.799"/>
<evidence type="ECO:0000256" key="2">
    <source>
        <dbReference type="ARBA" id="ARBA00022679"/>
    </source>
</evidence>
<organism evidence="3 4">
    <name type="scientific">Chryseobacterium populi</name>
    <dbReference type="NCBI Taxonomy" id="1144316"/>
    <lineage>
        <taxon>Bacteria</taxon>
        <taxon>Pseudomonadati</taxon>
        <taxon>Bacteroidota</taxon>
        <taxon>Flavobacteriia</taxon>
        <taxon>Flavobacteriales</taxon>
        <taxon>Weeksellaceae</taxon>
        <taxon>Chryseobacterium group</taxon>
        <taxon>Chryseobacterium</taxon>
    </lineage>
</organism>
<dbReference type="EMBL" id="AKJY01000012">
    <property type="protein sequence ID" value="EJL74908.1"/>
    <property type="molecule type" value="Genomic_DNA"/>
</dbReference>
<dbReference type="RefSeq" id="WP_007840883.1">
    <property type="nucleotide sequence ID" value="NZ_AKJY01000012.1"/>
</dbReference>
<comment type="similarity">
    <text evidence="1">Belongs to the transferase hexapeptide repeat family.</text>
</comment>
<dbReference type="InterPro" id="IPR001451">
    <property type="entry name" value="Hexapep"/>
</dbReference>
<dbReference type="InterPro" id="IPR011004">
    <property type="entry name" value="Trimer_LpxA-like_sf"/>
</dbReference>
<keyword evidence="2 3" id="KW-0808">Transferase</keyword>
<evidence type="ECO:0000313" key="4">
    <source>
        <dbReference type="Proteomes" id="UP000007509"/>
    </source>
</evidence>
<keyword evidence="4" id="KW-1185">Reference proteome</keyword>